<dbReference type="Gene3D" id="3.80.10.10">
    <property type="entry name" value="Ribonuclease Inhibitor"/>
    <property type="match status" value="1"/>
</dbReference>
<accession>A0A1I8GGS4</accession>
<dbReference type="Proteomes" id="UP000095280">
    <property type="component" value="Unplaced"/>
</dbReference>
<name>A0A1I8GGS4_9PLAT</name>
<dbReference type="WBParaSite" id="maker-uti_cns_0001814-snap-gene-0.2-mRNA-1">
    <property type="protein sequence ID" value="maker-uti_cns_0001814-snap-gene-0.2-mRNA-1"/>
    <property type="gene ID" value="maker-uti_cns_0001814-snap-gene-0.2"/>
</dbReference>
<dbReference type="SUPFAM" id="SSF52047">
    <property type="entry name" value="RNI-like"/>
    <property type="match status" value="1"/>
</dbReference>
<feature type="region of interest" description="Disordered" evidence="1">
    <location>
        <begin position="531"/>
        <end position="554"/>
    </location>
</feature>
<sequence length="1326" mass="145718">GPEDRASKLLEGLHRRPSSLKGTRQQQQQRNVGKLACWKSTLAQLQLGPLQERQVPGPLYCPKIVRLATSESPMRHFIAELVSVLANCCAVGDSSLQLPGHVNQADSYCPQLVLMLLTLLRMSIDLHNLVLLLLQVLTQQLLQSQGLVKACASSFSMQAGSSELHLVRSQPALRIDRWRAHQLVRVDQAAQELQHPHSHYAISDRNLWIGLNSLADFRGNSPAGWQRVNGKGVFPSDGSLLDGSSGNLGEFCLRRRNDGLRISDTKCSKKYGFLWNSLIRQGRWIRTNGQRPRLIIRFLPSRSDVTADYCFDDLHGVQSEMHCIKKAATSRYPSSCRHVLYNRKQEICRLLLFADAQVEKEIATSAENWKISRGVSGPDASRLAGAGRPCRRGTTKAANLRHECAARQLSPGTERVDVTGSKPALARARGAGQGRSAGRDLSAVGKTEPRLVAWKNRSMSCVGYSRAAASVVQGRAAYGPEVVEPRQASSRGGLHMGPKWWSRGKRRPGAGCIWARGGGAAASVVQGRAANGPEVVEPRQASSRGGLQMGPRWWSRGKRRPGAGCIWARGGGAAVTVEGRTTTRSLLRNHLASQFGPLSSLHLMRRNRGGGSRLTGSAIAEFASPQSATSCLAAEPPQLTIHGSPCPLLDEDPSGCGDSGRPKRRRCNLLRASPFYEKAIRETDPSPIKSVDPNNFYGQDDGEEAEDKLAIHQRRAEHANQCLLFKLNPMAFRAILERLDLKDWFRLLEVCSCTHHRVRLALTATRQFRLDGSLFRRGFPVPSPPLNDSLCMRLLGQLSTTLTCLTVNLADYSQRSISGKLLIDIARQFPALESLELVPVQLSAADCRSAGIAGLQRLARLRLLMPPPEQRFVASRGAYGGLGFSSSFSSGYGDWTGDECRITEDGLWHLLKTVGPRLEELRVPAAGLSGKCFHFLTDRLTILELVGVVSPRVLRRLTEAACCRSLRCLLVVAAPPSRTPAGCRLADWLDWQPSDLYARLPRLCIADFAGRGVSCSARHVELPVGQEIGYFGRRHGDLGSADIGQARRGERWLSVLTAFTCVSCLVLTDTSVDDQCLQAVSQRLSSSLQALCLTHCTRISASGFCTLAECSKLRRLRVSCTQFDLGVSTRLPPPGLQELAVASCHRLGQPVQPDVLRRLLALRQLVSLDLSFCVGLPTADEIADCLRRTDSVAAAAKLTIYCRGVSVPIAQEQLDSMNLNRPVEFNNHRYPSSSLSCTQQDGWSNSDWTATAAQSVRPMCLPTHWVHPTATEAARQQDLEGGYEHYVGEFDLIEDEHDFDFDDTDDEDYTDEDLIDWVDDGSDFSY</sequence>
<protein>
    <submittedName>
        <fullName evidence="3">C-type lectin domain-containing protein</fullName>
    </submittedName>
</protein>
<evidence type="ECO:0000313" key="3">
    <source>
        <dbReference type="WBParaSite" id="maker-uti_cns_0001814-snap-gene-0.2-mRNA-1"/>
    </source>
</evidence>
<organism evidence="2 3">
    <name type="scientific">Macrostomum lignano</name>
    <dbReference type="NCBI Taxonomy" id="282301"/>
    <lineage>
        <taxon>Eukaryota</taxon>
        <taxon>Metazoa</taxon>
        <taxon>Spiralia</taxon>
        <taxon>Lophotrochozoa</taxon>
        <taxon>Platyhelminthes</taxon>
        <taxon>Rhabditophora</taxon>
        <taxon>Macrostomorpha</taxon>
        <taxon>Macrostomida</taxon>
        <taxon>Macrostomidae</taxon>
        <taxon>Macrostomum</taxon>
    </lineage>
</organism>
<keyword evidence="2" id="KW-1185">Reference proteome</keyword>
<dbReference type="InterPro" id="IPR032675">
    <property type="entry name" value="LRR_dom_sf"/>
</dbReference>
<evidence type="ECO:0000256" key="1">
    <source>
        <dbReference type="SAM" id="MobiDB-lite"/>
    </source>
</evidence>
<reference evidence="3" key="1">
    <citation type="submission" date="2016-11" db="UniProtKB">
        <authorList>
            <consortium name="WormBaseParasite"/>
        </authorList>
    </citation>
    <scope>IDENTIFICATION</scope>
</reference>
<evidence type="ECO:0000313" key="2">
    <source>
        <dbReference type="Proteomes" id="UP000095280"/>
    </source>
</evidence>
<proteinExistence type="predicted"/>